<keyword evidence="1" id="KW-1133">Transmembrane helix</keyword>
<organism evidence="2">
    <name type="scientific">Beta vulgaris subsp. maritima</name>
    <name type="common">Sea beet</name>
    <name type="synonym">Beta maritima</name>
    <dbReference type="NCBI Taxonomy" id="350892"/>
    <lineage>
        <taxon>Eukaryota</taxon>
        <taxon>Viridiplantae</taxon>
        <taxon>Streptophyta</taxon>
        <taxon>Embryophyta</taxon>
        <taxon>Tracheophyta</taxon>
        <taxon>Spermatophyta</taxon>
        <taxon>Magnoliopsida</taxon>
        <taxon>eudicotyledons</taxon>
        <taxon>Gunneridae</taxon>
        <taxon>Pentapetalae</taxon>
        <taxon>Caryophyllales</taxon>
        <taxon>Chenopodiaceae</taxon>
        <taxon>Betoideae</taxon>
        <taxon>Beta</taxon>
    </lineage>
</organism>
<dbReference type="EMBL" id="FP885871">
    <property type="protein sequence ID" value="CBJ20753.1"/>
    <property type="molecule type" value="Genomic_DNA"/>
</dbReference>
<reference evidence="2" key="2">
    <citation type="journal article" date="2011" name="Genome Biol. Evol.">
        <title>Structural and content diversity of mitochondrial genome in beet: a comparative genomic analysis.</title>
        <authorList>
            <person name="Darracq A."/>
            <person name="Varre J.S."/>
            <person name="Marechal-Drouard L."/>
            <person name="Courseaux A."/>
            <person name="Saumitou-Laprade P."/>
            <person name="Oztas S."/>
            <person name="Vacherie B."/>
            <person name="Barbe V.and.Touzet.P."/>
        </authorList>
    </citation>
    <scope>NUCLEOTIDE SEQUENCE</scope>
</reference>
<geneLocation type="mitochondrion" evidence="2"/>
<keyword evidence="1" id="KW-0812">Transmembrane</keyword>
<evidence type="ECO:0000256" key="1">
    <source>
        <dbReference type="SAM" id="Phobius"/>
    </source>
</evidence>
<keyword evidence="1" id="KW-0472">Membrane</keyword>
<dbReference type="AlphaFoldDB" id="E8ZCB9"/>
<protein>
    <submittedName>
        <fullName evidence="2">Uncharacterized protein orf227</fullName>
    </submittedName>
</protein>
<name>E8ZCB9_BETVM</name>
<keyword evidence="2" id="KW-0496">Mitochondrion</keyword>
<feature type="transmembrane region" description="Helical" evidence="1">
    <location>
        <begin position="29"/>
        <end position="53"/>
    </location>
</feature>
<gene>
    <name evidence="2" type="primary">orf227</name>
</gene>
<reference evidence="2" key="1">
    <citation type="submission" date="2010-11" db="EMBL/GenBank/DDBJ databases">
        <authorList>
            <person name="Genoscope - CEA"/>
        </authorList>
    </citation>
    <scope>NUCLEOTIDE SEQUENCE</scope>
</reference>
<proteinExistence type="predicted"/>
<evidence type="ECO:0000313" key="2">
    <source>
        <dbReference type="EMBL" id="CBJ20753.1"/>
    </source>
</evidence>
<sequence length="227" mass="26317">MLITIIVGILLFVVIYFQYYHLTTQKKTGILWFVNDLIVSPSFFLFFLLLLVYNVDVAWANSAGVPYDPVSAREWLEQTRINANQLALEGPPAPVFVPEIPELAHSLIHDELRRAQLYNRLAPHSFVNQFSLSTIVDLVYQQAEIEKKIEASLILDGISPTLFFSELNRLRGFLFYPHGAPISAATLARYIREIAQNGTRQSIPYRRVYRAIRNYELFWSYYLRNNQ</sequence>
<feature type="transmembrane region" description="Helical" evidence="1">
    <location>
        <begin position="6"/>
        <end position="22"/>
    </location>
</feature>
<accession>E8ZCB9</accession>